<dbReference type="AlphaFoldDB" id="A0A6P8HMY5"/>
<dbReference type="OrthoDB" id="547680at2759"/>
<keyword evidence="1" id="KW-1185">Reference proteome</keyword>
<dbReference type="InterPro" id="IPR051941">
    <property type="entry name" value="BG_Antigen-Binding_Lectin"/>
</dbReference>
<accession>A0A6P8HMY5</accession>
<dbReference type="InParanoid" id="A0A6P8HMY5"/>
<gene>
    <name evidence="2" type="primary">LOC116293087</name>
</gene>
<dbReference type="PANTHER" id="PTHR45713:SF6">
    <property type="entry name" value="F5_8 TYPE C DOMAIN-CONTAINING PROTEIN"/>
    <property type="match status" value="1"/>
</dbReference>
<protein>
    <submittedName>
        <fullName evidence="2">Fucolectin-1-like</fullName>
    </submittedName>
</protein>
<sequence length="97" mass="10752">MRAEIYGVKLQSASKVNYAYHKTATQSSTYPGGPPDHAVDGIPNPSFNGKSCTHTQHDYGAWWMVDLGQGIPVYEVFIVNRASNSERLHDFLILIGK</sequence>
<dbReference type="Pfam" id="PF22633">
    <property type="entry name" value="F5_F8_type_C_2"/>
    <property type="match status" value="1"/>
</dbReference>
<dbReference type="InterPro" id="IPR008979">
    <property type="entry name" value="Galactose-bd-like_sf"/>
</dbReference>
<dbReference type="RefSeq" id="XP_031556343.1">
    <property type="nucleotide sequence ID" value="XM_031700483.1"/>
</dbReference>
<evidence type="ECO:0000313" key="1">
    <source>
        <dbReference type="Proteomes" id="UP000515163"/>
    </source>
</evidence>
<dbReference type="PANTHER" id="PTHR45713">
    <property type="entry name" value="FTP DOMAIN-CONTAINING PROTEIN"/>
    <property type="match status" value="1"/>
</dbReference>
<organism evidence="1 2">
    <name type="scientific">Actinia tenebrosa</name>
    <name type="common">Australian red waratah sea anemone</name>
    <dbReference type="NCBI Taxonomy" id="6105"/>
    <lineage>
        <taxon>Eukaryota</taxon>
        <taxon>Metazoa</taxon>
        <taxon>Cnidaria</taxon>
        <taxon>Anthozoa</taxon>
        <taxon>Hexacorallia</taxon>
        <taxon>Actiniaria</taxon>
        <taxon>Actiniidae</taxon>
        <taxon>Actinia</taxon>
    </lineage>
</organism>
<dbReference type="SUPFAM" id="SSF49785">
    <property type="entry name" value="Galactose-binding domain-like"/>
    <property type="match status" value="1"/>
</dbReference>
<dbReference type="KEGG" id="aten:116293087"/>
<dbReference type="Proteomes" id="UP000515163">
    <property type="component" value="Unplaced"/>
</dbReference>
<proteinExistence type="predicted"/>
<reference evidence="2" key="1">
    <citation type="submission" date="2025-08" db="UniProtKB">
        <authorList>
            <consortium name="RefSeq"/>
        </authorList>
    </citation>
    <scope>IDENTIFICATION</scope>
    <source>
        <tissue evidence="2">Tentacle</tissue>
    </source>
</reference>
<dbReference type="GeneID" id="116293087"/>
<evidence type="ECO:0000313" key="2">
    <source>
        <dbReference type="RefSeq" id="XP_031556343.1"/>
    </source>
</evidence>
<name>A0A6P8HMY5_ACTTE</name>
<dbReference type="Gene3D" id="2.60.120.260">
    <property type="entry name" value="Galactose-binding domain-like"/>
    <property type="match status" value="1"/>
</dbReference>